<evidence type="ECO:0000259" key="1">
    <source>
        <dbReference type="PROSITE" id="PS50109"/>
    </source>
</evidence>
<proteinExistence type="predicted"/>
<dbReference type="InterPro" id="IPR025847">
    <property type="entry name" value="MEDS_domain"/>
</dbReference>
<accession>Q0W377</accession>
<dbReference type="AlphaFoldDB" id="Q0W377"/>
<organism evidence="2 3">
    <name type="scientific">Methanocella arvoryzae (strain DSM 22066 / NBRC 105507 / MRE50)</name>
    <dbReference type="NCBI Taxonomy" id="351160"/>
    <lineage>
        <taxon>Archaea</taxon>
        <taxon>Methanobacteriati</taxon>
        <taxon>Methanobacteriota</taxon>
        <taxon>Stenosarchaea group</taxon>
        <taxon>Methanomicrobia</taxon>
        <taxon>Methanocellales</taxon>
        <taxon>Methanocellaceae</taxon>
        <taxon>Methanocella</taxon>
    </lineage>
</organism>
<dbReference type="RefSeq" id="WP_012035408.1">
    <property type="nucleotide sequence ID" value="NC_009464.1"/>
</dbReference>
<gene>
    <name evidence="2" type="ORF">RCIX2013</name>
</gene>
<dbReference type="SUPFAM" id="SSF55874">
    <property type="entry name" value="ATPase domain of HSP90 chaperone/DNA topoisomerase II/histidine kinase"/>
    <property type="match status" value="1"/>
</dbReference>
<dbReference type="InterPro" id="IPR004358">
    <property type="entry name" value="Sig_transdc_His_kin-like_C"/>
</dbReference>
<dbReference type="GO" id="GO:0016301">
    <property type="term" value="F:kinase activity"/>
    <property type="evidence" value="ECO:0007669"/>
    <property type="project" value="UniProtKB-KW"/>
</dbReference>
<dbReference type="Gene3D" id="3.30.565.10">
    <property type="entry name" value="Histidine kinase-like ATPase, C-terminal domain"/>
    <property type="match status" value="1"/>
</dbReference>
<reference evidence="2 3" key="1">
    <citation type="journal article" date="2006" name="Science">
        <title>Genome of rice cluster I archaea -- the key methane producers in the rice rhizosphere.</title>
        <authorList>
            <person name="Erkel C."/>
            <person name="Kube M."/>
            <person name="Reinhardt R."/>
            <person name="Liesack W."/>
        </authorList>
    </citation>
    <scope>NUCLEOTIDE SEQUENCE [LARGE SCALE GENOMIC DNA]</scope>
    <source>
        <strain evidence="3">DSM 22066 / NBRC 105507 / MRE50</strain>
    </source>
</reference>
<feature type="domain" description="Histidine kinase" evidence="1">
    <location>
        <begin position="217"/>
        <end position="431"/>
    </location>
</feature>
<dbReference type="SMART" id="SM00387">
    <property type="entry name" value="HATPase_c"/>
    <property type="match status" value="1"/>
</dbReference>
<dbReference type="PRINTS" id="PR00344">
    <property type="entry name" value="BCTRLSENSOR"/>
</dbReference>
<dbReference type="STRING" id="351160.RCIX2013"/>
<dbReference type="OrthoDB" id="134017at2157"/>
<sequence length="431" mass="48333">MHTKLRDSGIDIIGNVPWGTHFCMFYKTGKDLVDIIIAYFDAGLKNNEFCMCVTADPVDAVEMERLMRAAMPRFDEYLQRGQVEIVPYSQWYVIDGVFDQKRVLDGWEKKLRQAQDRGFEGIRVTGNTFWLDKPIWKDFIEYESAINGAIDGRNFLVLCSYCLDRCSANEIIDVVSTHQFAITKCDGEWKIIENSELKETKKSLLESKAHAELYLDLMAHDINNYNQTGLGYLELALDSVEDGQAKALLESAMNSFKRSSRLIENVRVLQKARAGDHPVRPVDLRQILGDAKDACLTHAGKRVSVQIACNGGRVLANELLKDVFSNLLSNAAKHSPGDVDVKITATRLCENDEIFYKVAVEDNGPGIPDSVKDRLFFRYSRGQTTAGGSGLGLYLVKSLVEQYRGRVWVEDRVPGNSGQGARFVVLLPAAD</sequence>
<dbReference type="InterPro" id="IPR036890">
    <property type="entry name" value="HATPase_C_sf"/>
</dbReference>
<keyword evidence="3" id="KW-1185">Reference proteome</keyword>
<dbReference type="Pfam" id="PF02518">
    <property type="entry name" value="HATPase_c"/>
    <property type="match status" value="1"/>
</dbReference>
<keyword evidence="2" id="KW-0418">Kinase</keyword>
<name>Q0W377_METAR</name>
<evidence type="ECO:0000313" key="3">
    <source>
        <dbReference type="Proteomes" id="UP000000663"/>
    </source>
</evidence>
<dbReference type="InterPro" id="IPR003594">
    <property type="entry name" value="HATPase_dom"/>
</dbReference>
<dbReference type="CDD" id="cd00075">
    <property type="entry name" value="HATPase"/>
    <property type="match status" value="1"/>
</dbReference>
<dbReference type="EMBL" id="AM114193">
    <property type="protein sequence ID" value="CAJ37166.1"/>
    <property type="molecule type" value="Genomic_DNA"/>
</dbReference>
<dbReference type="PANTHER" id="PTHR43065:SF42">
    <property type="entry name" value="TWO-COMPONENT SENSOR PPRA"/>
    <property type="match status" value="1"/>
</dbReference>
<dbReference type="PROSITE" id="PS50109">
    <property type="entry name" value="HIS_KIN"/>
    <property type="match status" value="1"/>
</dbReference>
<dbReference type="InterPro" id="IPR005467">
    <property type="entry name" value="His_kinase_dom"/>
</dbReference>
<dbReference type="PANTHER" id="PTHR43065">
    <property type="entry name" value="SENSOR HISTIDINE KINASE"/>
    <property type="match status" value="1"/>
</dbReference>
<evidence type="ECO:0000313" key="2">
    <source>
        <dbReference type="EMBL" id="CAJ37166.1"/>
    </source>
</evidence>
<dbReference type="eggNOG" id="arCOG06515">
    <property type="taxonomic scope" value="Archaea"/>
</dbReference>
<dbReference type="GeneID" id="5143630"/>
<keyword evidence="2" id="KW-0808">Transferase</keyword>
<dbReference type="Proteomes" id="UP000000663">
    <property type="component" value="Chromosome"/>
</dbReference>
<dbReference type="Pfam" id="PF14417">
    <property type="entry name" value="MEDS"/>
    <property type="match status" value="1"/>
</dbReference>
<dbReference type="KEGG" id="rci:RCIX2013"/>
<dbReference type="eggNOG" id="arCOG03567">
    <property type="taxonomic scope" value="Archaea"/>
</dbReference>
<protein>
    <submittedName>
        <fullName evidence="2">Signal transduction histidine kinase</fullName>
    </submittedName>
</protein>